<keyword evidence="7" id="KW-1185">Reference proteome</keyword>
<dbReference type="Proteomes" id="UP000188357">
    <property type="component" value="Unassembled WGS sequence"/>
</dbReference>
<organism evidence="6 7">
    <name type="scientific">Psychrobacter piechaudii</name>
    <dbReference type="NCBI Taxonomy" id="1945521"/>
    <lineage>
        <taxon>Bacteria</taxon>
        <taxon>Pseudomonadati</taxon>
        <taxon>Pseudomonadota</taxon>
        <taxon>Gammaproteobacteria</taxon>
        <taxon>Moraxellales</taxon>
        <taxon>Moraxellaceae</taxon>
        <taxon>Psychrobacter</taxon>
    </lineage>
</organism>
<evidence type="ECO:0000313" key="6">
    <source>
        <dbReference type="EMBL" id="SJM70713.1"/>
    </source>
</evidence>
<keyword evidence="4 6" id="KW-0560">Oxidoreductase</keyword>
<dbReference type="InterPro" id="IPR036188">
    <property type="entry name" value="FAD/NAD-bd_sf"/>
</dbReference>
<dbReference type="STRING" id="1945521.A1232T_01048"/>
<accession>A0A1R4GRM1</accession>
<protein>
    <submittedName>
        <fullName evidence="6">NADH oxidase</fullName>
        <ecNumber evidence="6">1.-.-.-</ecNumber>
    </submittedName>
</protein>
<dbReference type="InterPro" id="IPR023753">
    <property type="entry name" value="FAD/NAD-binding_dom"/>
</dbReference>
<dbReference type="RefSeq" id="WP_208608041.1">
    <property type="nucleotide sequence ID" value="NZ_FUGE01000115.1"/>
</dbReference>
<reference evidence="6 7" key="1">
    <citation type="submission" date="2017-02" db="EMBL/GenBank/DDBJ databases">
        <authorList>
            <person name="Peterson S.W."/>
        </authorList>
    </citation>
    <scope>NUCLEOTIDE SEQUENCE [LARGE SCALE GENOMIC DNA]</scope>
    <source>
        <strain evidence="6">Psychrobacter_piechaudii</strain>
    </source>
</reference>
<proteinExistence type="predicted"/>
<dbReference type="Gene3D" id="3.50.50.60">
    <property type="entry name" value="FAD/NAD(P)-binding domain"/>
    <property type="match status" value="1"/>
</dbReference>
<gene>
    <name evidence="6" type="ORF">A1232T_01048</name>
</gene>
<comment type="cofactor">
    <cofactor evidence="1">
        <name>FMN</name>
        <dbReference type="ChEBI" id="CHEBI:58210"/>
    </cofactor>
</comment>
<name>A0A1R4GRM1_9GAMM</name>
<evidence type="ECO:0000256" key="4">
    <source>
        <dbReference type="ARBA" id="ARBA00023002"/>
    </source>
</evidence>
<dbReference type="PANTHER" id="PTHR42917">
    <property type="entry name" value="2,4-DIENOYL-COA REDUCTASE"/>
    <property type="match status" value="1"/>
</dbReference>
<keyword evidence="3" id="KW-0288">FMN</keyword>
<keyword evidence="2" id="KW-0285">Flavoprotein</keyword>
<dbReference type="SUPFAM" id="SSF51971">
    <property type="entry name" value="Nucleotide-binding domain"/>
    <property type="match status" value="1"/>
</dbReference>
<evidence type="ECO:0000313" key="7">
    <source>
        <dbReference type="Proteomes" id="UP000188357"/>
    </source>
</evidence>
<dbReference type="EC" id="1.-.-.-" evidence="6"/>
<evidence type="ECO:0000256" key="1">
    <source>
        <dbReference type="ARBA" id="ARBA00001917"/>
    </source>
</evidence>
<dbReference type="Pfam" id="PF07992">
    <property type="entry name" value="Pyr_redox_2"/>
    <property type="match status" value="1"/>
</dbReference>
<dbReference type="GO" id="GO:0016491">
    <property type="term" value="F:oxidoreductase activity"/>
    <property type="evidence" value="ECO:0007669"/>
    <property type="project" value="UniProtKB-KW"/>
</dbReference>
<sequence>MGGPAGLEAARVAATKGHEVTLFEKQNYLGGQLNIASVPPRKIEIRRSIEDLTQACIQAGVQIQQGREADTDSILSLSPDTVIVATGANSFMPPIVGIDDSGVCDAWKVLAGEQKVTGRVVIIGGGIVGCETAEYLAEQGCQVAIVEMSEEVGAGIGITVLPSVLETYRRYGVTQHPGLKVTRIEPNHFQEAQEQEAQKSQQSSHEINIVCKDQQSNIVPFVADFAVIASGARPQIFDSSDLLAQGIEVIEVGDCVKVADISHAIKTAYDAANSI</sequence>
<dbReference type="EMBL" id="FUGE01000115">
    <property type="protein sequence ID" value="SJM70713.1"/>
    <property type="molecule type" value="Genomic_DNA"/>
</dbReference>
<dbReference type="PRINTS" id="PR00368">
    <property type="entry name" value="FADPNR"/>
</dbReference>
<evidence type="ECO:0000259" key="5">
    <source>
        <dbReference type="Pfam" id="PF07992"/>
    </source>
</evidence>
<dbReference type="InterPro" id="IPR051793">
    <property type="entry name" value="NADH:flavin_oxidoreductase"/>
</dbReference>
<dbReference type="PRINTS" id="PR00411">
    <property type="entry name" value="PNDRDTASEI"/>
</dbReference>
<dbReference type="AlphaFoldDB" id="A0A1R4GRM1"/>
<feature type="domain" description="FAD/NAD(P)-binding" evidence="5">
    <location>
        <begin position="2"/>
        <end position="238"/>
    </location>
</feature>
<evidence type="ECO:0000256" key="2">
    <source>
        <dbReference type="ARBA" id="ARBA00022630"/>
    </source>
</evidence>
<dbReference type="Gene3D" id="3.40.50.720">
    <property type="entry name" value="NAD(P)-binding Rossmann-like Domain"/>
    <property type="match status" value="1"/>
</dbReference>
<evidence type="ECO:0000256" key="3">
    <source>
        <dbReference type="ARBA" id="ARBA00022643"/>
    </source>
</evidence>
<dbReference type="PANTHER" id="PTHR42917:SF2">
    <property type="entry name" value="2,4-DIENOYL-COA REDUCTASE [(2E)-ENOYL-COA-PRODUCING]"/>
    <property type="match status" value="1"/>
</dbReference>